<sequence length="168" mass="20094">MNEHYEDVRAFLQNPEDVDSLFESEALIWVDWREDDEDLIRYFNDELEEQFEVQLVDNNKPYGDDIVLKQGEKQLTIPYKEELDRDTTIKYLNEFIKPKYEIRWAMESLGNDTLAFVLLEANQWKSLEDEFGKDNVCFHFATIDLEKSMFDLSFDEVSKLLDIRDSKK</sequence>
<gene>
    <name evidence="1" type="ORF">EII40_07010</name>
</gene>
<dbReference type="OrthoDB" id="5194528at2"/>
<dbReference type="AlphaFoldDB" id="A0A3P1XPN0"/>
<protein>
    <recommendedName>
        <fullName evidence="3">Glutathione reductase</fullName>
    </recommendedName>
</protein>
<comment type="caution">
    <text evidence="1">The sequence shown here is derived from an EMBL/GenBank/DDBJ whole genome shotgun (WGS) entry which is preliminary data.</text>
</comment>
<dbReference type="RefSeq" id="WP_124751558.1">
    <property type="nucleotide sequence ID" value="NZ_RQYS01000026.1"/>
</dbReference>
<evidence type="ECO:0000313" key="2">
    <source>
        <dbReference type="Proteomes" id="UP000278609"/>
    </source>
</evidence>
<name>A0A3P1XPN0_TANFO</name>
<accession>A0A3P1XPN0</accession>
<proteinExistence type="predicted"/>
<reference evidence="1 2" key="1">
    <citation type="submission" date="2018-11" db="EMBL/GenBank/DDBJ databases">
        <title>Genomes From Bacteria Associated with the Canine Oral Cavity: a Test Case for Automated Genome-Based Taxonomic Assignment.</title>
        <authorList>
            <person name="Coil D.A."/>
            <person name="Jospin G."/>
            <person name="Darling A.E."/>
            <person name="Wallis C."/>
            <person name="Davis I.J."/>
            <person name="Harris S."/>
            <person name="Eisen J.A."/>
            <person name="Holcombe L.J."/>
            <person name="O'Flynn C."/>
        </authorList>
    </citation>
    <scope>NUCLEOTIDE SEQUENCE [LARGE SCALE GENOMIC DNA]</scope>
    <source>
        <strain evidence="1 2">OH2617_COT-023</strain>
    </source>
</reference>
<evidence type="ECO:0000313" key="1">
    <source>
        <dbReference type="EMBL" id="RRD60762.1"/>
    </source>
</evidence>
<dbReference type="Proteomes" id="UP000278609">
    <property type="component" value="Unassembled WGS sequence"/>
</dbReference>
<dbReference type="EMBL" id="RQYS01000026">
    <property type="protein sequence ID" value="RRD60762.1"/>
    <property type="molecule type" value="Genomic_DNA"/>
</dbReference>
<evidence type="ECO:0008006" key="3">
    <source>
        <dbReference type="Google" id="ProtNLM"/>
    </source>
</evidence>
<organism evidence="1 2">
    <name type="scientific">Tannerella forsythia</name>
    <name type="common">Bacteroides forsythus</name>
    <dbReference type="NCBI Taxonomy" id="28112"/>
    <lineage>
        <taxon>Bacteria</taxon>
        <taxon>Pseudomonadati</taxon>
        <taxon>Bacteroidota</taxon>
        <taxon>Bacteroidia</taxon>
        <taxon>Bacteroidales</taxon>
        <taxon>Tannerellaceae</taxon>
        <taxon>Tannerella</taxon>
    </lineage>
</organism>